<dbReference type="Proteomes" id="UP001219518">
    <property type="component" value="Unassembled WGS sequence"/>
</dbReference>
<sequence length="67" mass="7777">MLALSRAYEHCASYGCHPLKYTSTRKRCNKIQNEQAGIDWSSSVVRKECEFSHTICMLTFFINIVMQ</sequence>
<keyword evidence="2" id="KW-1185">Reference proteome</keyword>
<reference evidence="1" key="1">
    <citation type="submission" date="2021-07" db="EMBL/GenBank/DDBJ databases">
        <authorList>
            <person name="Catto M.A."/>
            <person name="Jacobson A."/>
            <person name="Kennedy G."/>
            <person name="Labadie P."/>
            <person name="Hunt B.G."/>
            <person name="Srinivasan R."/>
        </authorList>
    </citation>
    <scope>NUCLEOTIDE SEQUENCE</scope>
    <source>
        <strain evidence="1">PL_HMW_Pooled</strain>
        <tissue evidence="1">Head</tissue>
    </source>
</reference>
<dbReference type="EMBL" id="JAHWGI010000416">
    <property type="protein sequence ID" value="KAK3915263.1"/>
    <property type="molecule type" value="Genomic_DNA"/>
</dbReference>
<gene>
    <name evidence="1" type="ORF">KUF71_024562</name>
</gene>
<dbReference type="AlphaFoldDB" id="A0AAE1H643"/>
<name>A0AAE1H643_9NEOP</name>
<organism evidence="1 2">
    <name type="scientific">Frankliniella fusca</name>
    <dbReference type="NCBI Taxonomy" id="407009"/>
    <lineage>
        <taxon>Eukaryota</taxon>
        <taxon>Metazoa</taxon>
        <taxon>Ecdysozoa</taxon>
        <taxon>Arthropoda</taxon>
        <taxon>Hexapoda</taxon>
        <taxon>Insecta</taxon>
        <taxon>Pterygota</taxon>
        <taxon>Neoptera</taxon>
        <taxon>Paraneoptera</taxon>
        <taxon>Thysanoptera</taxon>
        <taxon>Terebrantia</taxon>
        <taxon>Thripoidea</taxon>
        <taxon>Thripidae</taxon>
        <taxon>Frankliniella</taxon>
    </lineage>
</organism>
<proteinExistence type="predicted"/>
<reference evidence="1" key="2">
    <citation type="journal article" date="2023" name="BMC Genomics">
        <title>Pest status, molecular evolution, and epigenetic factors derived from the genome assembly of Frankliniella fusca, a thysanopteran phytovirus vector.</title>
        <authorList>
            <person name="Catto M.A."/>
            <person name="Labadie P.E."/>
            <person name="Jacobson A.L."/>
            <person name="Kennedy G.G."/>
            <person name="Srinivasan R."/>
            <person name="Hunt B.G."/>
        </authorList>
    </citation>
    <scope>NUCLEOTIDE SEQUENCE</scope>
    <source>
        <strain evidence="1">PL_HMW_Pooled</strain>
    </source>
</reference>
<accession>A0AAE1H643</accession>
<comment type="caution">
    <text evidence="1">The sequence shown here is derived from an EMBL/GenBank/DDBJ whole genome shotgun (WGS) entry which is preliminary data.</text>
</comment>
<protein>
    <submittedName>
        <fullName evidence="1">P53 apoptosis effector related to PMP-22</fullName>
    </submittedName>
</protein>
<evidence type="ECO:0000313" key="2">
    <source>
        <dbReference type="Proteomes" id="UP001219518"/>
    </source>
</evidence>
<evidence type="ECO:0000313" key="1">
    <source>
        <dbReference type="EMBL" id="KAK3915263.1"/>
    </source>
</evidence>